<reference evidence="4" key="1">
    <citation type="submission" date="2018-06" db="EMBL/GenBank/DDBJ databases">
        <title>Genome assembly of Danube salmon.</title>
        <authorList>
            <person name="Macqueen D.J."/>
            <person name="Gundappa M.K."/>
        </authorList>
    </citation>
    <scope>NUCLEOTIDE SEQUENCE [LARGE SCALE GENOMIC DNA]</scope>
</reference>
<keyword evidence="4" id="KW-1185">Reference proteome</keyword>
<evidence type="ECO:0000259" key="2">
    <source>
        <dbReference type="PROSITE" id="PS51444"/>
    </source>
</evidence>
<organism evidence="3 4">
    <name type="scientific">Hucho hucho</name>
    <name type="common">huchen</name>
    <dbReference type="NCBI Taxonomy" id="62062"/>
    <lineage>
        <taxon>Eukaryota</taxon>
        <taxon>Metazoa</taxon>
        <taxon>Chordata</taxon>
        <taxon>Craniata</taxon>
        <taxon>Vertebrata</taxon>
        <taxon>Euteleostomi</taxon>
        <taxon>Actinopterygii</taxon>
        <taxon>Neopterygii</taxon>
        <taxon>Teleostei</taxon>
        <taxon>Protacanthopterygii</taxon>
        <taxon>Salmoniformes</taxon>
        <taxon>Salmonidae</taxon>
        <taxon>Salmoninae</taxon>
        <taxon>Hucho</taxon>
    </lineage>
</organism>
<sequence>MQEDYGKQLRQLRGDNEECVSHLEVTLARLQSNLALGAHHRRGDLRDVAVSTGDDLSSRAFRTVCVQTDHMTFPQPHPNLPKSLDLASIRLNLSGQATSPSSSPIHLPPPPAPPLPLSEPPAPHQGLLSGNLAPPPPPPPPPLPFLPALTQTQGLDGPPPPLPPPPLGSAPPPPPPPPGCGPPPGCLTFSTMLDKPPRKPAVQPACPMKPLYWTRIQTQDNNKDTLWNSLEEPDIINTTEFEDLFSKTTIQTKRKPLAEAYEKKAKTNKVQ</sequence>
<dbReference type="Proteomes" id="UP000314982">
    <property type="component" value="Unassembled WGS sequence"/>
</dbReference>
<feature type="compositionally biased region" description="Pro residues" evidence="1">
    <location>
        <begin position="133"/>
        <end position="145"/>
    </location>
</feature>
<feature type="compositionally biased region" description="Pro residues" evidence="1">
    <location>
        <begin position="157"/>
        <end position="185"/>
    </location>
</feature>
<feature type="region of interest" description="Disordered" evidence="1">
    <location>
        <begin position="95"/>
        <end position="203"/>
    </location>
</feature>
<evidence type="ECO:0000256" key="1">
    <source>
        <dbReference type="SAM" id="MobiDB-lite"/>
    </source>
</evidence>
<reference evidence="3" key="3">
    <citation type="submission" date="2025-09" db="UniProtKB">
        <authorList>
            <consortium name="Ensembl"/>
        </authorList>
    </citation>
    <scope>IDENTIFICATION</scope>
</reference>
<reference evidence="3" key="2">
    <citation type="submission" date="2025-08" db="UniProtKB">
        <authorList>
            <consortium name="Ensembl"/>
        </authorList>
    </citation>
    <scope>IDENTIFICATION</scope>
</reference>
<accession>A0A4W5MQ74</accession>
<dbReference type="InterPro" id="IPR042201">
    <property type="entry name" value="FH2_Formin_sf"/>
</dbReference>
<feature type="domain" description="FH2" evidence="2">
    <location>
        <begin position="198"/>
        <end position="271"/>
    </location>
</feature>
<proteinExistence type="predicted"/>
<dbReference type="PROSITE" id="PS51444">
    <property type="entry name" value="FH2"/>
    <property type="match status" value="1"/>
</dbReference>
<dbReference type="InterPro" id="IPR015425">
    <property type="entry name" value="FH2_Formin"/>
</dbReference>
<dbReference type="PANTHER" id="PTHR46345:SF8">
    <property type="entry name" value="FORMIN 3, ISOFORM B"/>
    <property type="match status" value="1"/>
</dbReference>
<dbReference type="PANTHER" id="PTHR46345">
    <property type="entry name" value="INVERTED FORMIN-2"/>
    <property type="match status" value="1"/>
</dbReference>
<dbReference type="Gene3D" id="1.20.58.2220">
    <property type="entry name" value="Formin, FH2 domain"/>
    <property type="match status" value="1"/>
</dbReference>
<evidence type="ECO:0000313" key="4">
    <source>
        <dbReference type="Proteomes" id="UP000314982"/>
    </source>
</evidence>
<feature type="compositionally biased region" description="Pro residues" evidence="1">
    <location>
        <begin position="106"/>
        <end position="123"/>
    </location>
</feature>
<protein>
    <recommendedName>
        <fullName evidence="2">FH2 domain-containing protein</fullName>
    </recommendedName>
</protein>
<name>A0A4W5MQ74_9TELE</name>
<evidence type="ECO:0000313" key="3">
    <source>
        <dbReference type="Ensembl" id="ENSHHUP00000040627.1"/>
    </source>
</evidence>
<dbReference type="GeneTree" id="ENSGT00940000154289"/>
<dbReference type="Ensembl" id="ENSHHUT00000042198.1">
    <property type="protein sequence ID" value="ENSHHUP00000040627.1"/>
    <property type="gene ID" value="ENSHHUG00000025117.1"/>
</dbReference>
<dbReference type="STRING" id="62062.ENSHHUP00000040627"/>
<dbReference type="SUPFAM" id="SSF101447">
    <property type="entry name" value="Formin homology 2 domain (FH2 domain)"/>
    <property type="match status" value="1"/>
</dbReference>
<dbReference type="AlphaFoldDB" id="A0A4W5MQ74"/>